<name>A0A2H0RJT0_9BACT</name>
<evidence type="ECO:0000313" key="1">
    <source>
        <dbReference type="EMBL" id="PIR46035.1"/>
    </source>
</evidence>
<dbReference type="EMBL" id="PCYK01000014">
    <property type="protein sequence ID" value="PIR46035.1"/>
    <property type="molecule type" value="Genomic_DNA"/>
</dbReference>
<protein>
    <submittedName>
        <fullName evidence="1">Ribosomal subunit interface protein</fullName>
    </submittedName>
</protein>
<gene>
    <name evidence="1" type="primary">raiA</name>
    <name evidence="1" type="ORF">COV08_02045</name>
</gene>
<evidence type="ECO:0000313" key="2">
    <source>
        <dbReference type="Proteomes" id="UP000230431"/>
    </source>
</evidence>
<sequence>MRTNIKATGVELTAALKAYVDDKMSMLDKFVGGYEDVYADVEIGKRTKHHKTGDWFFAEANLYLSGRAARQVNEEADLYAAIDKMKDGLAALVRNREKRKNTLFRRGARRIKNFFRPGD</sequence>
<dbReference type="InterPro" id="IPR003489">
    <property type="entry name" value="RHF/RaiA"/>
</dbReference>
<dbReference type="Pfam" id="PF02482">
    <property type="entry name" value="Ribosomal_S30AE"/>
    <property type="match status" value="1"/>
</dbReference>
<dbReference type="InterPro" id="IPR036567">
    <property type="entry name" value="RHF-like"/>
</dbReference>
<comment type="caution">
    <text evidence="1">The sequence shown here is derived from an EMBL/GenBank/DDBJ whole genome shotgun (WGS) entry which is preliminary data.</text>
</comment>
<dbReference type="AlphaFoldDB" id="A0A2H0RJT0"/>
<organism evidence="1 2">
    <name type="scientific">Candidatus Vogelbacteria bacterium CG10_big_fil_rev_8_21_14_0_10_49_38</name>
    <dbReference type="NCBI Taxonomy" id="1975043"/>
    <lineage>
        <taxon>Bacteria</taxon>
        <taxon>Candidatus Vogeliibacteriota</taxon>
    </lineage>
</organism>
<proteinExistence type="predicted"/>
<dbReference type="NCBIfam" id="TIGR00741">
    <property type="entry name" value="yfiA"/>
    <property type="match status" value="1"/>
</dbReference>
<accession>A0A2H0RJT0</accession>
<dbReference type="Gene3D" id="3.30.160.100">
    <property type="entry name" value="Ribosome hibernation promotion factor-like"/>
    <property type="match status" value="1"/>
</dbReference>
<dbReference type="Proteomes" id="UP000230431">
    <property type="component" value="Unassembled WGS sequence"/>
</dbReference>
<dbReference type="SUPFAM" id="SSF69754">
    <property type="entry name" value="Ribosome binding protein Y (YfiA homologue)"/>
    <property type="match status" value="1"/>
</dbReference>
<reference evidence="1 2" key="1">
    <citation type="submission" date="2017-09" db="EMBL/GenBank/DDBJ databases">
        <title>Depth-based differentiation of microbial function through sediment-hosted aquifers and enrichment of novel symbionts in the deep terrestrial subsurface.</title>
        <authorList>
            <person name="Probst A.J."/>
            <person name="Ladd B."/>
            <person name="Jarett J.K."/>
            <person name="Geller-Mcgrath D.E."/>
            <person name="Sieber C.M."/>
            <person name="Emerson J.B."/>
            <person name="Anantharaman K."/>
            <person name="Thomas B.C."/>
            <person name="Malmstrom R."/>
            <person name="Stieglmeier M."/>
            <person name="Klingl A."/>
            <person name="Woyke T."/>
            <person name="Ryan C.M."/>
            <person name="Banfield J.F."/>
        </authorList>
    </citation>
    <scope>NUCLEOTIDE SEQUENCE [LARGE SCALE GENOMIC DNA]</scope>
    <source>
        <strain evidence="1">CG10_big_fil_rev_8_21_14_0_10_49_38</strain>
    </source>
</reference>